<feature type="chain" id="PRO_5047240022" description="Receptor ligand binding region domain-containing protein" evidence="7">
    <location>
        <begin position="24"/>
        <end position="469"/>
    </location>
</feature>
<keyword evidence="2" id="KW-0812">Transmembrane</keyword>
<dbReference type="Pfam" id="PF01094">
    <property type="entry name" value="ANF_receptor"/>
    <property type="match status" value="1"/>
</dbReference>
<keyword evidence="4" id="KW-0472">Membrane</keyword>
<accession>A0ABN9MHG4</accession>
<sequence length="469" mass="53062">MTITLPKAIWTLVLCQLIPVFHSDDQRCRLEVEQIEGLSQHGDIIFGAMLPLHLDKEYQQISFREKPPETACTMFHRETYQQIQVVSFAVTEINSNLDILPNITLGFQVFDSCNVLNFDLTAALQVLTGSSTAIPNYRCVKDNLLSGFIGPAVSTHSILLAHILGLYKYSQISHFSTSRLLSDRTKFPSFFRTVPNDLFQCQALAKLVLHFGWTWVGLVAVDNDYGQQGIQRVKQEITKAGACVAFTENILKRQADRNAPHVVKIIKKSTAKVVIIFSTDLDLAPILEEMIKQNITGKTFVASEGWSTSTLYSDKKYHQLLPGTIGLTFFSGMISGFEEFIYRVHPLMSLGQNWARLFWEDTFGCTVTDNKTHLGSLETLEKQCNGRETLHNVQNSYTDVSNLRTTNKVYIAVQVLAKTLEDLRSCQDNTNLLQRGLCIDIWNFKPWQVTQSFLGLIDWDLSYVNLSNI</sequence>
<evidence type="ECO:0000256" key="6">
    <source>
        <dbReference type="ARBA" id="ARBA00023180"/>
    </source>
</evidence>
<keyword evidence="10" id="KW-1185">Reference proteome</keyword>
<dbReference type="PANTHER" id="PTHR24061">
    <property type="entry name" value="CALCIUM-SENSING RECEPTOR-RELATED"/>
    <property type="match status" value="1"/>
</dbReference>
<comment type="subcellular location">
    <subcellularLocation>
        <location evidence="1">Membrane</location>
        <topology evidence="1">Multi-pass membrane protein</topology>
    </subcellularLocation>
</comment>
<feature type="domain" description="Receptor ligand binding region" evidence="8">
    <location>
        <begin position="85"/>
        <end position="443"/>
    </location>
</feature>
<reference evidence="9" key="1">
    <citation type="submission" date="2023-07" db="EMBL/GenBank/DDBJ databases">
        <authorList>
            <person name="Stuckert A."/>
        </authorList>
    </citation>
    <scope>NUCLEOTIDE SEQUENCE</scope>
</reference>
<dbReference type="PRINTS" id="PR00248">
    <property type="entry name" value="GPCRMGR"/>
</dbReference>
<evidence type="ECO:0000256" key="4">
    <source>
        <dbReference type="ARBA" id="ARBA00023136"/>
    </source>
</evidence>
<evidence type="ECO:0000313" key="10">
    <source>
        <dbReference type="Proteomes" id="UP001176940"/>
    </source>
</evidence>
<dbReference type="InterPro" id="IPR000337">
    <property type="entry name" value="GPCR_3"/>
</dbReference>
<protein>
    <recommendedName>
        <fullName evidence="8">Receptor ligand binding region domain-containing protein</fullName>
    </recommendedName>
</protein>
<dbReference type="PANTHER" id="PTHR24061:SF0">
    <property type="entry name" value="C-FAMILY ODORANT RECEPTOR OLFCT1"/>
    <property type="match status" value="1"/>
</dbReference>
<evidence type="ECO:0000256" key="5">
    <source>
        <dbReference type="ARBA" id="ARBA00023170"/>
    </source>
</evidence>
<dbReference type="Proteomes" id="UP001176940">
    <property type="component" value="Unassembled WGS sequence"/>
</dbReference>
<evidence type="ECO:0000256" key="7">
    <source>
        <dbReference type="SAM" id="SignalP"/>
    </source>
</evidence>
<proteinExistence type="predicted"/>
<dbReference type="SUPFAM" id="SSF53822">
    <property type="entry name" value="Periplasmic binding protein-like I"/>
    <property type="match status" value="1"/>
</dbReference>
<evidence type="ECO:0000256" key="2">
    <source>
        <dbReference type="ARBA" id="ARBA00022692"/>
    </source>
</evidence>
<gene>
    <name evidence="9" type="ORF">RIMI_LOCUS21057309</name>
</gene>
<evidence type="ECO:0000256" key="1">
    <source>
        <dbReference type="ARBA" id="ARBA00004141"/>
    </source>
</evidence>
<evidence type="ECO:0000259" key="8">
    <source>
        <dbReference type="Pfam" id="PF01094"/>
    </source>
</evidence>
<dbReference type="Gene3D" id="3.40.50.2300">
    <property type="match status" value="2"/>
</dbReference>
<dbReference type="InterPro" id="IPR001828">
    <property type="entry name" value="ANF_lig-bd_rcpt"/>
</dbReference>
<organism evidence="9 10">
    <name type="scientific">Ranitomeya imitator</name>
    <name type="common">mimic poison frog</name>
    <dbReference type="NCBI Taxonomy" id="111125"/>
    <lineage>
        <taxon>Eukaryota</taxon>
        <taxon>Metazoa</taxon>
        <taxon>Chordata</taxon>
        <taxon>Craniata</taxon>
        <taxon>Vertebrata</taxon>
        <taxon>Euteleostomi</taxon>
        <taxon>Amphibia</taxon>
        <taxon>Batrachia</taxon>
        <taxon>Anura</taxon>
        <taxon>Neobatrachia</taxon>
        <taxon>Hyloidea</taxon>
        <taxon>Dendrobatidae</taxon>
        <taxon>Dendrobatinae</taxon>
        <taxon>Ranitomeya</taxon>
    </lineage>
</organism>
<evidence type="ECO:0000313" key="9">
    <source>
        <dbReference type="EMBL" id="CAJ0966221.1"/>
    </source>
</evidence>
<dbReference type="PRINTS" id="PR00592">
    <property type="entry name" value="CASENSINGR"/>
</dbReference>
<evidence type="ECO:0000256" key="3">
    <source>
        <dbReference type="ARBA" id="ARBA00022989"/>
    </source>
</evidence>
<feature type="signal peptide" evidence="7">
    <location>
        <begin position="1"/>
        <end position="23"/>
    </location>
</feature>
<keyword evidence="7" id="KW-0732">Signal</keyword>
<dbReference type="InterPro" id="IPR000068">
    <property type="entry name" value="GPCR_3_Ca_sens_rcpt-rel"/>
</dbReference>
<dbReference type="EMBL" id="CAUEEQ010072734">
    <property type="protein sequence ID" value="CAJ0966221.1"/>
    <property type="molecule type" value="Genomic_DNA"/>
</dbReference>
<dbReference type="InterPro" id="IPR028082">
    <property type="entry name" value="Peripla_BP_I"/>
</dbReference>
<keyword evidence="5" id="KW-0675">Receptor</keyword>
<name>A0ABN9MHG4_9NEOB</name>
<keyword evidence="3" id="KW-1133">Transmembrane helix</keyword>
<comment type="caution">
    <text evidence="9">The sequence shown here is derived from an EMBL/GenBank/DDBJ whole genome shotgun (WGS) entry which is preliminary data.</text>
</comment>
<keyword evidence="6" id="KW-0325">Glycoprotein</keyword>